<keyword evidence="3" id="KW-1185">Reference proteome</keyword>
<organism evidence="2 3">
    <name type="scientific">Aspergillus ellipticus CBS 707.79</name>
    <dbReference type="NCBI Taxonomy" id="1448320"/>
    <lineage>
        <taxon>Eukaryota</taxon>
        <taxon>Fungi</taxon>
        <taxon>Dikarya</taxon>
        <taxon>Ascomycota</taxon>
        <taxon>Pezizomycotina</taxon>
        <taxon>Eurotiomycetes</taxon>
        <taxon>Eurotiomycetidae</taxon>
        <taxon>Eurotiales</taxon>
        <taxon>Aspergillaceae</taxon>
        <taxon>Aspergillus</taxon>
        <taxon>Aspergillus subgen. Circumdati</taxon>
    </lineage>
</organism>
<dbReference type="OrthoDB" id="1658288at2759"/>
<sequence length="343" mass="37633">MRPQTRAEFKIAIICALPHEADAVEALFDETYDTLGRFFGKQPGDINAYANGRIGDHDVVLCHLPGKGKGSAASAASSLVMSYTEVDLALGVGVYGGVPSPSEDIEIALGDVIISDTVIELDFGGQYPDGFRRTTDVKDTLGRPNREIRALLEGLKTRTARKELQGMIATNLLALHAEDETMWQYPGAEHDVLFEISYRHRHQKGKRHRPCICYRRKSSNDPVCDGAPNSDCVTLKCSGKPVYRTRPNAKQTSPHIHIGTIASADTVMKSGKHRDNLALTDKIIGFEMEGAGVRDNVPCLIIKGVCDYADSHKNKIWQSYAAATEACVAKAFLKFWRPASKES</sequence>
<dbReference type="Gene3D" id="3.40.50.1580">
    <property type="entry name" value="Nucleoside phosphorylase domain"/>
    <property type="match status" value="1"/>
</dbReference>
<dbReference type="SUPFAM" id="SSF53167">
    <property type="entry name" value="Purine and uridine phosphorylases"/>
    <property type="match status" value="1"/>
</dbReference>
<name>A0A319D4A2_9EURO</name>
<evidence type="ECO:0000313" key="3">
    <source>
        <dbReference type="Proteomes" id="UP000247810"/>
    </source>
</evidence>
<evidence type="ECO:0000259" key="1">
    <source>
        <dbReference type="Pfam" id="PF01048"/>
    </source>
</evidence>
<accession>A0A319D4A2</accession>
<dbReference type="GO" id="GO:0003824">
    <property type="term" value="F:catalytic activity"/>
    <property type="evidence" value="ECO:0007669"/>
    <property type="project" value="InterPro"/>
</dbReference>
<gene>
    <name evidence="2" type="ORF">BO71DRAFT_453499</name>
</gene>
<reference evidence="2 3" key="1">
    <citation type="submission" date="2018-02" db="EMBL/GenBank/DDBJ databases">
        <title>The genomes of Aspergillus section Nigri reveals drivers in fungal speciation.</title>
        <authorList>
            <consortium name="DOE Joint Genome Institute"/>
            <person name="Vesth T.C."/>
            <person name="Nybo J."/>
            <person name="Theobald S."/>
            <person name="Brandl J."/>
            <person name="Frisvad J.C."/>
            <person name="Nielsen K.F."/>
            <person name="Lyhne E.K."/>
            <person name="Kogle M.E."/>
            <person name="Kuo A."/>
            <person name="Riley R."/>
            <person name="Clum A."/>
            <person name="Nolan M."/>
            <person name="Lipzen A."/>
            <person name="Salamov A."/>
            <person name="Henrissat B."/>
            <person name="Wiebenga A."/>
            <person name="De vries R.P."/>
            <person name="Grigoriev I.V."/>
            <person name="Mortensen U.H."/>
            <person name="Andersen M.R."/>
            <person name="Baker S.E."/>
        </authorList>
    </citation>
    <scope>NUCLEOTIDE SEQUENCE [LARGE SCALE GENOMIC DNA]</scope>
    <source>
        <strain evidence="2 3">CBS 707.79</strain>
    </source>
</reference>
<dbReference type="InterPro" id="IPR035994">
    <property type="entry name" value="Nucleoside_phosphorylase_sf"/>
</dbReference>
<protein>
    <submittedName>
        <fullName evidence="2">Purine and uridine phosphorylase</fullName>
    </submittedName>
</protein>
<feature type="domain" description="Nucleoside phosphorylase" evidence="1">
    <location>
        <begin position="10"/>
        <end position="153"/>
    </location>
</feature>
<dbReference type="AlphaFoldDB" id="A0A319D4A2"/>
<dbReference type="PANTHER" id="PTHR46082">
    <property type="entry name" value="ATP/GTP-BINDING PROTEIN-RELATED"/>
    <property type="match status" value="1"/>
</dbReference>
<dbReference type="PANTHER" id="PTHR46082:SF6">
    <property type="entry name" value="AAA+ ATPASE DOMAIN-CONTAINING PROTEIN-RELATED"/>
    <property type="match status" value="1"/>
</dbReference>
<dbReference type="EMBL" id="KZ826035">
    <property type="protein sequence ID" value="PYH89317.1"/>
    <property type="molecule type" value="Genomic_DNA"/>
</dbReference>
<dbReference type="InterPro" id="IPR053137">
    <property type="entry name" value="NLR-like"/>
</dbReference>
<dbReference type="STRING" id="1448320.A0A319D4A2"/>
<evidence type="ECO:0000313" key="2">
    <source>
        <dbReference type="EMBL" id="PYH89317.1"/>
    </source>
</evidence>
<proteinExistence type="predicted"/>
<dbReference type="Proteomes" id="UP000247810">
    <property type="component" value="Unassembled WGS sequence"/>
</dbReference>
<dbReference type="VEuPathDB" id="FungiDB:BO71DRAFT_453499"/>
<dbReference type="InterPro" id="IPR000845">
    <property type="entry name" value="Nucleoside_phosphorylase_d"/>
</dbReference>
<dbReference type="GO" id="GO:0009116">
    <property type="term" value="P:nucleoside metabolic process"/>
    <property type="evidence" value="ECO:0007669"/>
    <property type="project" value="InterPro"/>
</dbReference>
<dbReference type="Pfam" id="PF01048">
    <property type="entry name" value="PNP_UDP_1"/>
    <property type="match status" value="1"/>
</dbReference>